<feature type="transmembrane region" description="Helical" evidence="2">
    <location>
        <begin position="459"/>
        <end position="481"/>
    </location>
</feature>
<feature type="region of interest" description="Disordered" evidence="1">
    <location>
        <begin position="148"/>
        <end position="248"/>
    </location>
</feature>
<proteinExistence type="predicted"/>
<keyword evidence="2" id="KW-1133">Transmembrane helix</keyword>
<dbReference type="Gene3D" id="1.10.167.10">
    <property type="entry name" value="Regulator of G-protein Signalling 4, domain 2"/>
    <property type="match status" value="1"/>
</dbReference>
<feature type="compositionally biased region" description="Basic and acidic residues" evidence="1">
    <location>
        <begin position="95"/>
        <end position="111"/>
    </location>
</feature>
<dbReference type="STRING" id="1658172.A0A1B7NYI9"/>
<dbReference type="Proteomes" id="UP000091918">
    <property type="component" value="Unassembled WGS sequence"/>
</dbReference>
<evidence type="ECO:0000256" key="1">
    <source>
        <dbReference type="SAM" id="MobiDB-lite"/>
    </source>
</evidence>
<keyword evidence="2" id="KW-0472">Membrane</keyword>
<protein>
    <recommendedName>
        <fullName evidence="3">RGS domain-containing protein</fullName>
    </recommendedName>
</protein>
<organism evidence="4 5">
    <name type="scientific">Emergomyces africanus</name>
    <dbReference type="NCBI Taxonomy" id="1955775"/>
    <lineage>
        <taxon>Eukaryota</taxon>
        <taxon>Fungi</taxon>
        <taxon>Dikarya</taxon>
        <taxon>Ascomycota</taxon>
        <taxon>Pezizomycotina</taxon>
        <taxon>Eurotiomycetes</taxon>
        <taxon>Eurotiomycetidae</taxon>
        <taxon>Onygenales</taxon>
        <taxon>Ajellomycetaceae</taxon>
        <taxon>Emergomyces</taxon>
    </lineage>
</organism>
<dbReference type="InterPro" id="IPR016137">
    <property type="entry name" value="RGS"/>
</dbReference>
<feature type="compositionally biased region" description="Basic and acidic residues" evidence="1">
    <location>
        <begin position="229"/>
        <end position="240"/>
    </location>
</feature>
<dbReference type="SUPFAM" id="SSF48097">
    <property type="entry name" value="Regulator of G-protein signaling, RGS"/>
    <property type="match status" value="1"/>
</dbReference>
<dbReference type="EMBL" id="LGUA01000396">
    <property type="protein sequence ID" value="OAX81848.1"/>
    <property type="molecule type" value="Genomic_DNA"/>
</dbReference>
<feature type="transmembrane region" description="Helical" evidence="2">
    <location>
        <begin position="357"/>
        <end position="384"/>
    </location>
</feature>
<name>A0A1B7NYI9_9EURO</name>
<gene>
    <name evidence="4" type="ORF">ACJ72_03800</name>
</gene>
<evidence type="ECO:0000313" key="4">
    <source>
        <dbReference type="EMBL" id="OAX81848.1"/>
    </source>
</evidence>
<feature type="transmembrane region" description="Helical" evidence="2">
    <location>
        <begin position="331"/>
        <end position="351"/>
    </location>
</feature>
<feature type="domain" description="RGS" evidence="3">
    <location>
        <begin position="248"/>
        <end position="314"/>
    </location>
</feature>
<dbReference type="PANTHER" id="PTHR39466:SF1">
    <property type="entry name" value="RGS DOMAIN-CONTAINING PROTEIN"/>
    <property type="match status" value="1"/>
</dbReference>
<dbReference type="InterPro" id="IPR036305">
    <property type="entry name" value="RGS_sf"/>
</dbReference>
<dbReference type="AlphaFoldDB" id="A0A1B7NYI9"/>
<keyword evidence="2" id="KW-0812">Transmembrane</keyword>
<feature type="region of interest" description="Disordered" evidence="1">
    <location>
        <begin position="95"/>
        <end position="121"/>
    </location>
</feature>
<accession>A0A1B7NYI9</accession>
<dbReference type="Pfam" id="PF00615">
    <property type="entry name" value="RGS"/>
    <property type="match status" value="1"/>
</dbReference>
<evidence type="ECO:0000256" key="2">
    <source>
        <dbReference type="SAM" id="Phobius"/>
    </source>
</evidence>
<dbReference type="InterPro" id="IPR044926">
    <property type="entry name" value="RGS_subdomain_2"/>
</dbReference>
<reference evidence="4 5" key="1">
    <citation type="submission" date="2015-07" db="EMBL/GenBank/DDBJ databases">
        <title>Emmonsia species relationships and genome sequence.</title>
        <authorList>
            <person name="Cuomo C.A."/>
            <person name="Schwartz I.S."/>
            <person name="Kenyon C."/>
            <person name="de Hoog G.S."/>
            <person name="Govender N.P."/>
            <person name="Botha A."/>
            <person name="Moreno L."/>
            <person name="de Vries M."/>
            <person name="Munoz J.F."/>
            <person name="Stielow J.B."/>
        </authorList>
    </citation>
    <scope>NUCLEOTIDE SEQUENCE [LARGE SCALE GENOMIC DNA]</scope>
    <source>
        <strain evidence="4 5">CBS 136260</strain>
    </source>
</reference>
<sequence>MAPRIFQRCCSPAPTRVTGAREANEQSRIARLPGVWHAQEGLSFDVIVGGCTCPPCTLRDFMNYLIYVERNAENLQFFLWYRDYSRRFASMDESQRELSPEWVGRERRRGDASGQRTPTEPLSPVATIITEGTKSEFTHVPISIRTVPFSTPPRSPIDIDGDWRTPSRTGRVACDSSPRARNIGKEDSPDQMTEIMDSTTTGTAVVPERAESASQTRCDDPSFLTPIDTTRKRTEEKSDQDQDAVSSQPYRQELCRIYATYIADGASRQLNLTSQERDNLMCALSLTTHPSAFKQVAAQVEWTLRQQSHPNFLRWTLNNCNHSRVITARTIGCTGMLFGLIAGILPIFSSATRAWRITLALSFLPGLVIFLTSWEGACVLFLFLNRRHLHPWELFSDEDEHVRQKLGLESKAFSSIGESNSYEDEPWIPSYKKRRFFQKVFDPDTRIQDPVLRRIHIHVLLRASLVAAIITSLLVAIFVSIPNRNYF</sequence>
<comment type="caution">
    <text evidence="4">The sequence shown here is derived from an EMBL/GenBank/DDBJ whole genome shotgun (WGS) entry which is preliminary data.</text>
</comment>
<dbReference type="PANTHER" id="PTHR39466">
    <property type="entry name" value="RGS DOMAIN-CONTAINING PROTEIN"/>
    <property type="match status" value="1"/>
</dbReference>
<evidence type="ECO:0000259" key="3">
    <source>
        <dbReference type="Pfam" id="PF00615"/>
    </source>
</evidence>
<dbReference type="OrthoDB" id="3232309at2759"/>
<evidence type="ECO:0000313" key="5">
    <source>
        <dbReference type="Proteomes" id="UP000091918"/>
    </source>
</evidence>
<keyword evidence="5" id="KW-1185">Reference proteome</keyword>